<dbReference type="GO" id="GO:0045087">
    <property type="term" value="P:innate immune response"/>
    <property type="evidence" value="ECO:0007669"/>
    <property type="project" value="UniProtKB-KW"/>
</dbReference>
<dbReference type="Bgee" id="ENSOANG00000022419">
    <property type="expression patterns" value="Expressed in fibroblast and 8 other cell types or tissues"/>
</dbReference>
<evidence type="ECO:0000256" key="9">
    <source>
        <dbReference type="ARBA" id="ARBA00022843"/>
    </source>
</evidence>
<dbReference type="PROSITE" id="PS50088">
    <property type="entry name" value="ANK_REPEAT"/>
    <property type="match status" value="20"/>
</dbReference>
<keyword evidence="12" id="KW-0007">Acetylation</keyword>
<feature type="compositionally biased region" description="Polar residues" evidence="20">
    <location>
        <begin position="1328"/>
        <end position="1345"/>
    </location>
</feature>
<evidence type="ECO:0000256" key="6">
    <source>
        <dbReference type="ARBA" id="ARBA00022553"/>
    </source>
</evidence>
<evidence type="ECO:0000313" key="22">
    <source>
        <dbReference type="Ensembl" id="ENSOANP00000043627.1"/>
    </source>
</evidence>
<feature type="region of interest" description="Disordered" evidence="20">
    <location>
        <begin position="1328"/>
        <end position="1359"/>
    </location>
</feature>
<dbReference type="InterPro" id="IPR036612">
    <property type="entry name" value="KH_dom_type_1_sf"/>
</dbReference>
<feature type="region of interest" description="Disordered" evidence="20">
    <location>
        <begin position="1969"/>
        <end position="2020"/>
    </location>
</feature>
<feature type="compositionally biased region" description="Pro residues" evidence="20">
    <location>
        <begin position="1622"/>
        <end position="1636"/>
    </location>
</feature>
<feature type="compositionally biased region" description="Polar residues" evidence="20">
    <location>
        <begin position="1969"/>
        <end position="2006"/>
    </location>
</feature>
<dbReference type="Ensembl" id="ENSOANT00000050808.1">
    <property type="protein sequence ID" value="ENSOANP00000043627.1"/>
    <property type="gene ID" value="ENSOANG00000022419.2"/>
</dbReference>
<feature type="repeat" description="ANK" evidence="18">
    <location>
        <begin position="826"/>
        <end position="858"/>
    </location>
</feature>
<feature type="repeat" description="ANK" evidence="18">
    <location>
        <begin position="928"/>
        <end position="960"/>
    </location>
</feature>
<evidence type="ECO:0000256" key="13">
    <source>
        <dbReference type="ARBA" id="ARBA00023043"/>
    </source>
</evidence>
<evidence type="ECO:0000256" key="17">
    <source>
        <dbReference type="ARBA" id="ARBA00081278"/>
    </source>
</evidence>
<feature type="repeat" description="ANK" evidence="18">
    <location>
        <begin position="963"/>
        <end position="995"/>
    </location>
</feature>
<evidence type="ECO:0000256" key="18">
    <source>
        <dbReference type="PROSITE-ProRule" id="PRU00023"/>
    </source>
</evidence>
<dbReference type="Gene3D" id="1.25.40.20">
    <property type="entry name" value="Ankyrin repeat-containing domain"/>
    <property type="match status" value="8"/>
</dbReference>
<evidence type="ECO:0000256" key="12">
    <source>
        <dbReference type="ARBA" id="ARBA00022990"/>
    </source>
</evidence>
<feature type="repeat" description="ANK" evidence="18">
    <location>
        <begin position="895"/>
        <end position="927"/>
    </location>
</feature>
<organism evidence="22 23">
    <name type="scientific">Ornithorhynchus anatinus</name>
    <name type="common">Duckbill platypus</name>
    <dbReference type="NCBI Taxonomy" id="9258"/>
    <lineage>
        <taxon>Eukaryota</taxon>
        <taxon>Metazoa</taxon>
        <taxon>Chordata</taxon>
        <taxon>Craniata</taxon>
        <taxon>Vertebrata</taxon>
        <taxon>Euteleostomi</taxon>
        <taxon>Mammalia</taxon>
        <taxon>Monotremata</taxon>
        <taxon>Ornithorhynchidae</taxon>
        <taxon>Ornithorhynchus</taxon>
    </lineage>
</organism>
<dbReference type="SMART" id="SM00248">
    <property type="entry name" value="ANK"/>
    <property type="match status" value="25"/>
</dbReference>
<evidence type="ECO:0000256" key="15">
    <source>
        <dbReference type="ARBA" id="ARBA00023242"/>
    </source>
</evidence>
<feature type="compositionally biased region" description="Low complexity" evidence="20">
    <location>
        <begin position="1655"/>
        <end position="1675"/>
    </location>
</feature>
<dbReference type="GeneTree" id="ENSGT00940000153768"/>
<dbReference type="InterPro" id="IPR047375">
    <property type="entry name" value="KH-I_ANKRD17"/>
</dbReference>
<feature type="repeat" description="ANK" evidence="18">
    <location>
        <begin position="261"/>
        <end position="293"/>
    </location>
</feature>
<dbReference type="InterPro" id="IPR004088">
    <property type="entry name" value="KH_dom_type_1"/>
</dbReference>
<feature type="region of interest" description="Disordered" evidence="20">
    <location>
        <begin position="1862"/>
        <end position="1899"/>
    </location>
</feature>
<dbReference type="PROSITE" id="PS50084">
    <property type="entry name" value="KH_TYPE_1"/>
    <property type="match status" value="1"/>
</dbReference>
<dbReference type="PROSITE" id="PS50297">
    <property type="entry name" value="ANK_REP_REGION"/>
    <property type="match status" value="20"/>
</dbReference>
<feature type="compositionally biased region" description="Low complexity" evidence="20">
    <location>
        <begin position="1246"/>
        <end position="1255"/>
    </location>
</feature>
<evidence type="ECO:0000256" key="11">
    <source>
        <dbReference type="ARBA" id="ARBA00022884"/>
    </source>
</evidence>
<dbReference type="FunFam" id="1.25.40.20:FF:000014">
    <property type="entry name" value="ankyrin repeat domain-containing protein 17 isoform X2"/>
    <property type="match status" value="1"/>
</dbReference>
<keyword evidence="15" id="KW-0539">Nucleus</keyword>
<evidence type="ECO:0000256" key="14">
    <source>
        <dbReference type="ARBA" id="ARBA00023054"/>
    </source>
</evidence>
<dbReference type="FunFam" id="1.25.40.20:FF:000055">
    <property type="entry name" value="ankyrin repeat domain-containing protein 17 isoform X2"/>
    <property type="match status" value="1"/>
</dbReference>
<feature type="compositionally biased region" description="Polar residues" evidence="20">
    <location>
        <begin position="1802"/>
        <end position="1821"/>
    </location>
</feature>
<dbReference type="PANTHER" id="PTHR23206:SF1">
    <property type="entry name" value="ANKYRIN REPEAT DOMAIN-CONTAINING PROTEIN 17"/>
    <property type="match status" value="1"/>
</dbReference>
<dbReference type="InterPro" id="IPR002110">
    <property type="entry name" value="Ankyrin_rpt"/>
</dbReference>
<feature type="repeat" description="ANK" evidence="18">
    <location>
        <begin position="361"/>
        <end position="393"/>
    </location>
</feature>
<feature type="compositionally biased region" description="Gly residues" evidence="20">
    <location>
        <begin position="1687"/>
        <end position="1697"/>
    </location>
</feature>
<dbReference type="FunFam" id="1.25.40.20:FF:000012">
    <property type="entry name" value="ankyrin repeat domain-containing protein 17 isoform X1"/>
    <property type="match status" value="1"/>
</dbReference>
<feature type="repeat" description="ANK" evidence="18">
    <location>
        <begin position="228"/>
        <end position="260"/>
    </location>
</feature>
<feature type="repeat" description="ANK" evidence="18">
    <location>
        <begin position="558"/>
        <end position="590"/>
    </location>
</feature>
<feature type="repeat" description="ANK" evidence="18">
    <location>
        <begin position="328"/>
        <end position="360"/>
    </location>
</feature>
<feature type="compositionally biased region" description="Low complexity" evidence="20">
    <location>
        <begin position="1637"/>
        <end position="1649"/>
    </location>
</feature>
<feature type="repeat" description="ANK" evidence="18">
    <location>
        <begin position="996"/>
        <end position="1028"/>
    </location>
</feature>
<feature type="compositionally biased region" description="Polar residues" evidence="20">
    <location>
        <begin position="1862"/>
        <end position="1891"/>
    </location>
</feature>
<feature type="repeat" description="ANK" evidence="18">
    <location>
        <begin position="458"/>
        <end position="490"/>
    </location>
</feature>
<keyword evidence="4" id="KW-0963">Cytoplasm</keyword>
<dbReference type="PRINTS" id="PR01415">
    <property type="entry name" value="ANKYRIN"/>
</dbReference>
<dbReference type="Pfam" id="PF00023">
    <property type="entry name" value="Ank"/>
    <property type="match status" value="2"/>
</dbReference>
<dbReference type="FunFam" id="1.25.40.20:FF:000161">
    <property type="entry name" value="ankyrin repeat domain-containing protein 17 isoform X3"/>
    <property type="match status" value="1"/>
</dbReference>
<protein>
    <recommendedName>
        <fullName evidence="16">Ankyrin repeat domain-containing protein 17</fullName>
    </recommendedName>
    <alternativeName>
        <fullName evidence="17">Gene trap ankyrin repeat protein</fullName>
    </alternativeName>
</protein>
<feature type="region of interest" description="Disordered" evidence="20">
    <location>
        <begin position="1448"/>
        <end position="1467"/>
    </location>
</feature>
<dbReference type="GO" id="GO:0003723">
    <property type="term" value="F:RNA binding"/>
    <property type="evidence" value="ECO:0007669"/>
    <property type="project" value="UniProtKB-UniRule"/>
</dbReference>
<evidence type="ECO:0000256" key="8">
    <source>
        <dbReference type="ARBA" id="ARBA00022737"/>
    </source>
</evidence>
<dbReference type="FunFam" id="3.30.1370.10:FF:000031">
    <property type="entry name" value="ankyrin repeat domain-containing protein 17 isoform X1"/>
    <property type="match status" value="1"/>
</dbReference>
<reference evidence="22" key="2">
    <citation type="submission" date="2025-08" db="UniProtKB">
        <authorList>
            <consortium name="Ensembl"/>
        </authorList>
    </citation>
    <scope>IDENTIFICATION</scope>
    <source>
        <strain evidence="22">Glennie</strain>
    </source>
</reference>
<dbReference type="SUPFAM" id="SSF48403">
    <property type="entry name" value="Ankyrin repeat"/>
    <property type="match status" value="3"/>
</dbReference>
<keyword evidence="5" id="KW-1017">Isopeptide bond</keyword>
<proteinExistence type="predicted"/>
<feature type="region of interest" description="Disordered" evidence="20">
    <location>
        <begin position="1162"/>
        <end position="1293"/>
    </location>
</feature>
<feature type="compositionally biased region" description="Low complexity" evidence="20">
    <location>
        <begin position="1603"/>
        <end position="1614"/>
    </location>
</feature>
<evidence type="ECO:0000256" key="19">
    <source>
        <dbReference type="PROSITE-ProRule" id="PRU00117"/>
    </source>
</evidence>
<evidence type="ECO:0000256" key="7">
    <source>
        <dbReference type="ARBA" id="ARBA00022588"/>
    </source>
</evidence>
<feature type="compositionally biased region" description="Low complexity" evidence="20">
    <location>
        <begin position="1178"/>
        <end position="1194"/>
    </location>
</feature>
<keyword evidence="14" id="KW-0175">Coiled coil</keyword>
<dbReference type="Proteomes" id="UP000002279">
    <property type="component" value="Chromosome 10"/>
</dbReference>
<dbReference type="Pfam" id="PF00013">
    <property type="entry name" value="KH_1"/>
    <property type="match status" value="1"/>
</dbReference>
<evidence type="ECO:0000256" key="10">
    <source>
        <dbReference type="ARBA" id="ARBA00022859"/>
    </source>
</evidence>
<feature type="repeat" description="ANK" evidence="18">
    <location>
        <begin position="726"/>
        <end position="758"/>
    </location>
</feature>
<feature type="compositionally biased region" description="Polar residues" evidence="20">
    <location>
        <begin position="1452"/>
        <end position="1461"/>
    </location>
</feature>
<keyword evidence="6" id="KW-0597">Phosphoprotein</keyword>
<comment type="subcellular location">
    <subcellularLocation>
        <location evidence="2">Cytoplasm</location>
    </subcellularLocation>
    <subcellularLocation>
        <location evidence="1">Nucleus</location>
    </subcellularLocation>
</comment>
<feature type="region of interest" description="Disordered" evidence="20">
    <location>
        <begin position="1123"/>
        <end position="1144"/>
    </location>
</feature>
<evidence type="ECO:0000256" key="2">
    <source>
        <dbReference type="ARBA" id="ARBA00004496"/>
    </source>
</evidence>
<keyword evidence="23" id="KW-1185">Reference proteome</keyword>
<dbReference type="SUPFAM" id="SSF54791">
    <property type="entry name" value="Eukaryotic type KH-domain (KH-domain type I)"/>
    <property type="match status" value="1"/>
</dbReference>
<keyword evidence="10" id="KW-0391">Immunity</keyword>
<feature type="domain" description="K Homology" evidence="21">
    <location>
        <begin position="1366"/>
        <end position="1436"/>
    </location>
</feature>
<feature type="repeat" description="ANK" evidence="18">
    <location>
        <begin position="861"/>
        <end position="893"/>
    </location>
</feature>
<feature type="repeat" description="ANK" evidence="18">
    <location>
        <begin position="759"/>
        <end position="791"/>
    </location>
</feature>
<evidence type="ECO:0000256" key="3">
    <source>
        <dbReference type="ARBA" id="ARBA00022481"/>
    </source>
</evidence>
<evidence type="ECO:0000259" key="21">
    <source>
        <dbReference type="SMART" id="SM00322"/>
    </source>
</evidence>
<reference evidence="22" key="3">
    <citation type="submission" date="2025-09" db="UniProtKB">
        <authorList>
            <consortium name="Ensembl"/>
        </authorList>
    </citation>
    <scope>IDENTIFICATION</scope>
    <source>
        <strain evidence="22">Glennie</strain>
    </source>
</reference>
<feature type="compositionally biased region" description="Pro residues" evidence="20">
    <location>
        <begin position="1747"/>
        <end position="1781"/>
    </location>
</feature>
<feature type="repeat" description="ANK" evidence="18">
    <location>
        <begin position="195"/>
        <end position="227"/>
    </location>
</feature>
<dbReference type="FunFam" id="1.25.40.20:FF:000046">
    <property type="entry name" value="Ankyrin repeat and KH domain-containing protein 1"/>
    <property type="match status" value="1"/>
</dbReference>
<feature type="repeat" description="ANK" evidence="18">
    <location>
        <begin position="793"/>
        <end position="825"/>
    </location>
</feature>
<sequence>KKLTQSSQAVTKHRLCIKMGVSSFFQVESFILDQDDLENPMLETASKLLLSGTADGADLRTVDPETQARLEALLEAAGIGKLSTADGKAFADPEVLRRLTSSVSCALDEAAAALTRMRAESTANAGQTDNRSLAEACSEGDVNAVRKLLIEGRSVNEHTEEGESLLCLACSAGYYELAQVLLAMHANVEDRGIKGDITPLMAAANGGHVKIVTLLLAHGADVTAQSSTGNTALTYACAGGYVEVVKVLLESGASIEDHNENGHTPLMEAGSAGHVEVARVLLENGAGINTHSNEFKESALTLACYKGHLEMVRFLLEAGADQEHKTDEMHTALMEACMDGHVEVARLLLDSGAQVNMPADSFESPLTLAACGGHVELAALLIERGANLEEVNDEGYTPLMEAAREGHEEMVALLLGQGANINAQTEETQETALTLACCGGFLEVADFLIKAGADIELGCSTPLMEAAQEGHLELVKYLLAAGANVHATTATGDTALTYACENGHTDVADVLLQAGADLEHESEGGRTPLMKAARAGHVCTVQFLISKGANVNRTTANNDHTVLSLACAGGHLAVVELLLAHGADPTHRLKDGSTMLIEAAKGGHTSVVCYLLDYPNNLLSAPPPDVTQLTPPSHDLNRAPRVPVQALPMVVPPQEPDKPPANVATTLPIRNKAVSGRASTMSNTPTHSIATSISQPQTPAPSPIISPSAMLPIYPAIDIDAQTESNHDTALTLACAGGHEELVQTLLERGASIEHRDKKGFTPLILAATAGHVGVVEILLDNGADIEAQSERTKDTPLSLACSGGRQEVVELLLTRGANKEHRNVSDYTPLSLAASGGYVNIIKILLNAGAEINSRTGSKLGISPLMLAAMNGHTAAVKLLLDMGSDINAQIETNRNTALTLACFQGRTEVVSLLLDRKANVEHRAKTGLTPLMEAASGGYAEVGRVLLDKGADVNAPPVPSSRDTALTIAADKGHYKFCELLISRGAHIDVRNKKGNTPLWLAANGGHLDVVQLLVQAGADVDAADNRKITPLMAAFRKGHVKVVRYLVKEVNQFPSDSECMRYIATITDKEMLKKCHLCMESIVQAKDRQAAEANKNASILLEELDLEKLREESRRLALAAKREKRKEKRRKKKEEQRRKLEEIEAKNKENFELQAAQEKEKLKVEDEPEAPTEPPSATTTTTIGISATWTTLAGSHGKRNTTITTASSKRKSRKNKIGPENVQILFEDQLPISYGQPEKVNGESKSSSTSESGDSDNMRISSCSDESSNSNGSRKSDGPAPAAGPQPAKKQPAVLVTFPKEERKPASAKPSVKLTEVIGEATTNSLSTCTKSGPSPLSSPNGKLTVASPKRGQKREEGWKEVVRRSKKVSVPSTVISRVIGRGGCNINAIREFTGAHIDIDKQKDKTGDRIITIRGGTESTRQATQLINALIKDPDKEIDELIPKNRLKSTSTNSKVGSSAPPATAANSSLLGIKMPSVALSSTPPTATALPVPAISSAPSHKTAKNPVNNVRPGFPVSLPLAYPPPQLAHALLAAQTFQQIRPPRLPMTHFGGTFPPAQSTWGPFPVRPLSPARATNSPKPPPGAPPRRPERRRRRPSGQRGRPGAGSCSSRRRRPPRPPATGPPRPPPPTPARGQRTLPRLLPVLPVPARPAGGMSRSSPSDSAAASPHRGAPPPPPPPEPEGGGPPGAGPLGGPPGHPAHPQPPGPASQEPRPPPPPSQVPPLEARMTAPPPAAPASAPAAAPPPAPAAYPPPQAQAGPPQPPAHGPAPTHPPPAAGQNPSVAVLNVNHVKRPHSVPSSVQLPSTLSTQSASQNPAHPAGKSMAPNFSAPLPFGPFSTLFENGPNATHGFWGGSVVSSQSTPESMLSGKSSFLPNSEPLHQSDTSKAPGFRPPLQRPAPVPSGLVSMDSPYAPVPPSSTHLGNFASNLSGGPMYAPGAPLGGAPAAANFNRQHFSPLSLLTPCSSASNDSPAQSVSSGVRAQSPAQSAVSLGSEKPSSVSQDRKVPVPIGTERSARIRQTGTSTPSVIGSNLATPVGHSGIWSFEGIGGNQDKVDWCHSGMGNHMIHRPMSDPGVFSQHQAMERDSTGIVTPGTFHQHVPAGYMDFPKVGGMPFSVYGNAMIPPVAPIADGAGGPIFNGPHAADPAWNSLIKMVSNSTENNGPQTVWTGTWAPHMNSVHMNQLG</sequence>
<feature type="compositionally biased region" description="Pro residues" evidence="20">
    <location>
        <begin position="1676"/>
        <end position="1686"/>
    </location>
</feature>
<evidence type="ECO:0000256" key="20">
    <source>
        <dbReference type="SAM" id="MobiDB-lite"/>
    </source>
</evidence>
<evidence type="ECO:0000256" key="1">
    <source>
        <dbReference type="ARBA" id="ARBA00004123"/>
    </source>
</evidence>
<feature type="compositionally biased region" description="Basic residues" evidence="20">
    <location>
        <begin position="1125"/>
        <end position="1135"/>
    </location>
</feature>
<keyword evidence="8" id="KW-0677">Repeat</keyword>
<keyword evidence="13 18" id="KW-0040">ANK repeat</keyword>
<dbReference type="FunFam" id="1.25.40.20:FF:000062">
    <property type="entry name" value="ankyrin repeat domain-containing protein 17"/>
    <property type="match status" value="1"/>
</dbReference>
<accession>A0A6I8NRD6</accession>
<dbReference type="InterPro" id="IPR004087">
    <property type="entry name" value="KH_dom"/>
</dbReference>
<evidence type="ECO:0000256" key="5">
    <source>
        <dbReference type="ARBA" id="ARBA00022499"/>
    </source>
</evidence>
<dbReference type="InterPro" id="IPR051631">
    <property type="entry name" value="Ankyrin-KH/SAM_domain"/>
</dbReference>
<feature type="compositionally biased region" description="Pro residues" evidence="20">
    <location>
        <begin position="1698"/>
        <end position="1726"/>
    </location>
</feature>
<dbReference type="FunFam" id="1.25.40.20:FF:000114">
    <property type="entry name" value="ankyrin repeat and KH domain-containing protein 1 isoform X2"/>
    <property type="match status" value="1"/>
</dbReference>
<feature type="repeat" description="ANK" evidence="18">
    <location>
        <begin position="491"/>
        <end position="523"/>
    </location>
</feature>
<gene>
    <name evidence="22" type="primary">ANKRD17</name>
</gene>
<feature type="compositionally biased region" description="Low complexity" evidence="20">
    <location>
        <begin position="1264"/>
        <end position="1293"/>
    </location>
</feature>
<feature type="region of interest" description="Disordered" evidence="20">
    <location>
        <begin position="1548"/>
        <end position="1786"/>
    </location>
</feature>
<keyword evidence="9" id="KW-0832">Ubl conjugation</keyword>
<evidence type="ECO:0000256" key="16">
    <source>
        <dbReference type="ARBA" id="ARBA00067263"/>
    </source>
</evidence>
<keyword evidence="3" id="KW-0488">Methylation</keyword>
<keyword evidence="11 19" id="KW-0694">RNA-binding</keyword>
<feature type="region of interest" description="Disordered" evidence="20">
    <location>
        <begin position="1800"/>
        <end position="1832"/>
    </location>
</feature>
<keyword evidence="7" id="KW-0399">Innate immunity</keyword>
<dbReference type="GO" id="GO:0005737">
    <property type="term" value="C:cytoplasm"/>
    <property type="evidence" value="ECO:0007669"/>
    <property type="project" value="UniProtKB-SubCell"/>
</dbReference>
<dbReference type="InterPro" id="IPR036770">
    <property type="entry name" value="Ankyrin_rpt-contain_sf"/>
</dbReference>
<dbReference type="Pfam" id="PF12796">
    <property type="entry name" value="Ank_2"/>
    <property type="match status" value="10"/>
</dbReference>
<dbReference type="CDD" id="cd22502">
    <property type="entry name" value="KH-I_ANKRD17"/>
    <property type="match status" value="1"/>
</dbReference>
<feature type="repeat" description="ANK" evidence="18">
    <location>
        <begin position="295"/>
        <end position="327"/>
    </location>
</feature>
<dbReference type="SMART" id="SM00322">
    <property type="entry name" value="KH"/>
    <property type="match status" value="1"/>
</dbReference>
<evidence type="ECO:0000313" key="23">
    <source>
        <dbReference type="Proteomes" id="UP000002279"/>
    </source>
</evidence>
<reference evidence="22 23" key="1">
    <citation type="journal article" date="2008" name="Nature">
        <title>Genome analysis of the platypus reveals unique signatures of evolution.</title>
        <authorList>
            <person name="Warren W.C."/>
            <person name="Hillier L.W."/>
            <person name="Marshall Graves J.A."/>
            <person name="Birney E."/>
            <person name="Ponting C.P."/>
            <person name="Grutzner F."/>
            <person name="Belov K."/>
            <person name="Miller W."/>
            <person name="Clarke L."/>
            <person name="Chinwalla A.T."/>
            <person name="Yang S.P."/>
            <person name="Heger A."/>
            <person name="Locke D.P."/>
            <person name="Miethke P."/>
            <person name="Waters P.D."/>
            <person name="Veyrunes F."/>
            <person name="Fulton L."/>
            <person name="Fulton B."/>
            <person name="Graves T."/>
            <person name="Wallis J."/>
            <person name="Puente X.S."/>
            <person name="Lopez-Otin C."/>
            <person name="Ordonez G.R."/>
            <person name="Eichler E.E."/>
            <person name="Chen L."/>
            <person name="Cheng Z."/>
            <person name="Deakin J.E."/>
            <person name="Alsop A."/>
            <person name="Thompson K."/>
            <person name="Kirby P."/>
            <person name="Papenfuss A.T."/>
            <person name="Wakefield M.J."/>
            <person name="Olender T."/>
            <person name="Lancet D."/>
            <person name="Huttley G.A."/>
            <person name="Smit A.F."/>
            <person name="Pask A."/>
            <person name="Temple-Smith P."/>
            <person name="Batzer M.A."/>
            <person name="Walker J.A."/>
            <person name="Konkel M.K."/>
            <person name="Harris R.S."/>
            <person name="Whittington C.M."/>
            <person name="Wong E.S."/>
            <person name="Gemmell N.J."/>
            <person name="Buschiazzo E."/>
            <person name="Vargas Jentzsch I.M."/>
            <person name="Merkel A."/>
            <person name="Schmitz J."/>
            <person name="Zemann A."/>
            <person name="Churakov G."/>
            <person name="Kriegs J.O."/>
            <person name="Brosius J."/>
            <person name="Murchison E.P."/>
            <person name="Sachidanandam R."/>
            <person name="Smith C."/>
            <person name="Hannon G.J."/>
            <person name="Tsend-Ayush E."/>
            <person name="McMillan D."/>
            <person name="Attenborough R."/>
            <person name="Rens W."/>
            <person name="Ferguson-Smith M."/>
            <person name="Lefevre C.M."/>
            <person name="Sharp J.A."/>
            <person name="Nicholas K.R."/>
            <person name="Ray D.A."/>
            <person name="Kube M."/>
            <person name="Reinhardt R."/>
            <person name="Pringle T.H."/>
            <person name="Taylor J."/>
            <person name="Jones R.C."/>
            <person name="Nixon B."/>
            <person name="Dacheux J.L."/>
            <person name="Niwa H."/>
            <person name="Sekita Y."/>
            <person name="Huang X."/>
            <person name="Stark A."/>
            <person name="Kheradpour P."/>
            <person name="Kellis M."/>
            <person name="Flicek P."/>
            <person name="Chen Y."/>
            <person name="Webber C."/>
            <person name="Hardison R."/>
            <person name="Nelson J."/>
            <person name="Hallsworth-Pepin K."/>
            <person name="Delehaunty K."/>
            <person name="Markovic C."/>
            <person name="Minx P."/>
            <person name="Feng Y."/>
            <person name="Kremitzki C."/>
            <person name="Mitreva M."/>
            <person name="Glasscock J."/>
            <person name="Wylie T."/>
            <person name="Wohldmann P."/>
            <person name="Thiru P."/>
            <person name="Nhan M.N."/>
            <person name="Pohl C.S."/>
            <person name="Smith S.M."/>
            <person name="Hou S."/>
            <person name="Nefedov M."/>
            <person name="de Jong P.J."/>
            <person name="Renfree M.B."/>
            <person name="Mardis E.R."/>
            <person name="Wilson R.K."/>
        </authorList>
    </citation>
    <scope>NUCLEOTIDE SEQUENCE [LARGE SCALE GENOMIC DNA]</scope>
    <source>
        <strain evidence="22 23">Glennie</strain>
    </source>
</reference>
<feature type="repeat" description="ANK" evidence="18">
    <location>
        <begin position="524"/>
        <end position="556"/>
    </location>
</feature>
<name>A0A6I8NRD6_ORNAN</name>
<feature type="repeat" description="ANK" evidence="18">
    <location>
        <begin position="394"/>
        <end position="426"/>
    </location>
</feature>
<dbReference type="PANTHER" id="PTHR23206">
    <property type="entry name" value="MASK PROTEIN"/>
    <property type="match status" value="1"/>
</dbReference>
<dbReference type="Gene3D" id="3.30.1370.10">
    <property type="entry name" value="K Homology domain, type 1"/>
    <property type="match status" value="1"/>
</dbReference>
<dbReference type="GO" id="GO:0005634">
    <property type="term" value="C:nucleus"/>
    <property type="evidence" value="ECO:0007669"/>
    <property type="project" value="UniProtKB-SubCell"/>
</dbReference>
<evidence type="ECO:0000256" key="4">
    <source>
        <dbReference type="ARBA" id="ARBA00022490"/>
    </source>
</evidence>